<dbReference type="PROSITE" id="PS00108">
    <property type="entry name" value="PROTEIN_KINASE_ST"/>
    <property type="match status" value="1"/>
</dbReference>
<dbReference type="SUPFAM" id="SSF48371">
    <property type="entry name" value="ARM repeat"/>
    <property type="match status" value="1"/>
</dbReference>
<keyword evidence="2" id="KW-0067">ATP-binding</keyword>
<dbReference type="SUPFAM" id="SSF56112">
    <property type="entry name" value="Protein kinase-like (PK-like)"/>
    <property type="match status" value="1"/>
</dbReference>
<evidence type="ECO:0000259" key="3">
    <source>
        <dbReference type="PROSITE" id="PS50011"/>
    </source>
</evidence>
<dbReference type="Gene3D" id="1.10.510.10">
    <property type="entry name" value="Transferase(Phosphotransferase) domain 1"/>
    <property type="match status" value="1"/>
</dbReference>
<feature type="domain" description="Protein kinase" evidence="3">
    <location>
        <begin position="16"/>
        <end position="271"/>
    </location>
</feature>
<keyword evidence="4" id="KW-0418">Kinase</keyword>
<dbReference type="EMBL" id="LXWW01000084">
    <property type="protein sequence ID" value="OAO16401.1"/>
    <property type="molecule type" value="Genomic_DNA"/>
</dbReference>
<gene>
    <name evidence="4" type="ORF">AV274_1874</name>
</gene>
<dbReference type="InterPro" id="IPR000719">
    <property type="entry name" value="Prot_kinase_dom"/>
</dbReference>
<keyword evidence="5" id="KW-1185">Reference proteome</keyword>
<dbReference type="InterPro" id="IPR016024">
    <property type="entry name" value="ARM-type_fold"/>
</dbReference>
<organism evidence="4 5">
    <name type="scientific">Blastocystis sp. subtype 1 (strain ATCC 50177 / NandII)</name>
    <dbReference type="NCBI Taxonomy" id="478820"/>
    <lineage>
        <taxon>Eukaryota</taxon>
        <taxon>Sar</taxon>
        <taxon>Stramenopiles</taxon>
        <taxon>Bigyra</taxon>
        <taxon>Opalozoa</taxon>
        <taxon>Opalinata</taxon>
        <taxon>Blastocystidae</taxon>
        <taxon>Blastocystis</taxon>
    </lineage>
</organism>
<dbReference type="GO" id="GO:0005524">
    <property type="term" value="F:ATP binding"/>
    <property type="evidence" value="ECO:0007669"/>
    <property type="project" value="UniProtKB-KW"/>
</dbReference>
<evidence type="ECO:0000256" key="2">
    <source>
        <dbReference type="ARBA" id="ARBA00022840"/>
    </source>
</evidence>
<dbReference type="InterPro" id="IPR008271">
    <property type="entry name" value="Ser/Thr_kinase_AS"/>
</dbReference>
<evidence type="ECO:0000313" key="5">
    <source>
        <dbReference type="Proteomes" id="UP000078348"/>
    </source>
</evidence>
<dbReference type="Proteomes" id="UP000078348">
    <property type="component" value="Unassembled WGS sequence"/>
</dbReference>
<dbReference type="STRING" id="478820.A0A196SJA9"/>
<dbReference type="PANTHER" id="PTHR48012">
    <property type="entry name" value="STERILE20-LIKE KINASE, ISOFORM B-RELATED"/>
    <property type="match status" value="1"/>
</dbReference>
<dbReference type="PANTHER" id="PTHR48012:SF26">
    <property type="entry name" value="SERINE_THREONINE-PROTEIN KINASE DDB_G0283821-RELATED"/>
    <property type="match status" value="1"/>
</dbReference>
<dbReference type="GO" id="GO:0004674">
    <property type="term" value="F:protein serine/threonine kinase activity"/>
    <property type="evidence" value="ECO:0007669"/>
    <property type="project" value="UniProtKB-KW"/>
</dbReference>
<comment type="caution">
    <text evidence="4">The sequence shown here is derived from an EMBL/GenBank/DDBJ whole genome shotgun (WGS) entry which is preliminary data.</text>
</comment>
<name>A0A196SJA9_BLAHN</name>
<protein>
    <submittedName>
        <fullName evidence="4">Serine/threonine protein kinase</fullName>
    </submittedName>
</protein>
<proteinExistence type="predicted"/>
<evidence type="ECO:0000313" key="4">
    <source>
        <dbReference type="EMBL" id="OAO16401.1"/>
    </source>
</evidence>
<keyword evidence="4" id="KW-0808">Transferase</keyword>
<dbReference type="PROSITE" id="PS50011">
    <property type="entry name" value="PROTEIN_KINASE_DOM"/>
    <property type="match status" value="1"/>
</dbReference>
<keyword evidence="1" id="KW-0547">Nucleotide-binding</keyword>
<dbReference type="InterPro" id="IPR011009">
    <property type="entry name" value="Kinase-like_dom_sf"/>
</dbReference>
<dbReference type="InterPro" id="IPR050629">
    <property type="entry name" value="STE20/SPS1-PAK"/>
</dbReference>
<dbReference type="OrthoDB" id="266718at2759"/>
<accession>A0A196SJA9</accession>
<dbReference type="SMART" id="SM00220">
    <property type="entry name" value="S_TKc"/>
    <property type="match status" value="1"/>
</dbReference>
<dbReference type="Pfam" id="PF00069">
    <property type="entry name" value="Pkinase"/>
    <property type="match status" value="1"/>
</dbReference>
<dbReference type="AlphaFoldDB" id="A0A196SJA9"/>
<dbReference type="GO" id="GO:0005737">
    <property type="term" value="C:cytoplasm"/>
    <property type="evidence" value="ECO:0007669"/>
    <property type="project" value="TreeGrafter"/>
</dbReference>
<keyword evidence="4" id="KW-0723">Serine/threonine-protein kinase</keyword>
<reference evidence="4 5" key="1">
    <citation type="submission" date="2016-05" db="EMBL/GenBank/DDBJ databases">
        <title>Nuclear genome of Blastocystis sp. subtype 1 NandII.</title>
        <authorList>
            <person name="Gentekaki E."/>
            <person name="Curtis B."/>
            <person name="Stairs C."/>
            <person name="Eme L."/>
            <person name="Herman E."/>
            <person name="Klimes V."/>
            <person name="Arias M.C."/>
            <person name="Elias M."/>
            <person name="Hilliou F."/>
            <person name="Klute M."/>
            <person name="Malik S.-B."/>
            <person name="Pightling A."/>
            <person name="Rachubinski R."/>
            <person name="Salas D."/>
            <person name="Schlacht A."/>
            <person name="Suga H."/>
            <person name="Archibald J."/>
            <person name="Ball S.G."/>
            <person name="Clark G."/>
            <person name="Dacks J."/>
            <person name="Van Der Giezen M."/>
            <person name="Tsaousis A."/>
            <person name="Roger A."/>
        </authorList>
    </citation>
    <scope>NUCLEOTIDE SEQUENCE [LARGE SCALE GENOMIC DNA]</scope>
    <source>
        <strain evidence="5">ATCC 50177 / NandII</strain>
    </source>
</reference>
<evidence type="ECO:0000256" key="1">
    <source>
        <dbReference type="ARBA" id="ARBA00022741"/>
    </source>
</evidence>
<sequence>MSTSISPSCNRSIGNWVFEEVIGKGAQATVYKGRHKQKRNFVAIKEVSLSSFSENAIKQVKSEVDVIKKLSHPFVIRLLDSFEYNGYFYIVYEYMERGSLYNAIKKETFTVESAKLIMREILLGLNYVHGKGIIHRDMKADNILLDNSNNIRIADFGISMINGVSKDTDDATEFGSPYWMAPEVIEMKPPTPKSDIWSVGCVCLEILTGKPPYYNLTPMSALFHICSDAAVPIDDPSHIITPECLSFLKECFVRDAQHRKSAAELLSHPWFKKHGVSNPHRFSMDETPSAKPLTLTSRMSLFFSSHKAHSSIHRGTTTFAMPIQAVANPAPLPPSAEDLLIDINDDDINKMIDEAEQAEQAQYAEQANLALPHAPPPSATNIARSFSSLSRRDSAGSESRGNDELQVESELLESTQIVAEAASGENTEPSEVVLAALQKILDVVTARSFGCSVLVCNNGLYPLVSIVIKNTSNLAICHTSLQIIKLIMEKDASTFTPLLLMGLHSILNHFTTAFFQSSSALLNKPQVTPPQPLSEPKVRILYSCASILLLLSSSSGSALDLVFSGGSVALMIHLLDANDLHLVDYGISALINVYHTMTTIPTETLLDVLYRMQIISYLYSGLIFALSLHSFDAFHTATKLLFFLTLFTEQGKRVYVNSIIKGNGLNAIAFALSIGEDQVTQPSRHGPSALTEYKLKMVRLMKNLHFFNHSLFGSTVLGYLLPLLNSSHTELVTSVIDLIVSLIDKDSSFLFLDAAIKANIIALVQSKLRQPPAPTFESFLHLLVLLGNTCLNSGRATFVDFFKKSPSCQYLLSNISNEEGDILSLLRRFAEQDPKFMTALCSAPISLQAVMTCYTLNAQRKNDNNLLLLVKFLQRLPRVLALLGENEGFMPKLLSYVQSPSVEQSSGLDLLCAICKQMPNLKQFAETYRLVSVLRSIPRNKANSKSLNALLVLLS</sequence>